<dbReference type="GO" id="GO:0003910">
    <property type="term" value="F:DNA ligase (ATP) activity"/>
    <property type="evidence" value="ECO:0007669"/>
    <property type="project" value="UniProtKB-EC"/>
</dbReference>
<keyword evidence="9" id="KW-0234">DNA repair</keyword>
<organism evidence="13 14">
    <name type="scientific">Lentinula detonsa</name>
    <dbReference type="NCBI Taxonomy" id="2804962"/>
    <lineage>
        <taxon>Eukaryota</taxon>
        <taxon>Fungi</taxon>
        <taxon>Dikarya</taxon>
        <taxon>Basidiomycota</taxon>
        <taxon>Agaricomycotina</taxon>
        <taxon>Agaricomycetes</taxon>
        <taxon>Agaricomycetidae</taxon>
        <taxon>Agaricales</taxon>
        <taxon>Marasmiineae</taxon>
        <taxon>Omphalotaceae</taxon>
        <taxon>Lentinula</taxon>
    </lineage>
</organism>
<comment type="similarity">
    <text evidence="2 10">Belongs to the ATP-dependent DNA ligase family.</text>
</comment>
<dbReference type="EC" id="6.5.1.1" evidence="9"/>
<dbReference type="CDD" id="cd07969">
    <property type="entry name" value="OBF_DNA_ligase_I"/>
    <property type="match status" value="1"/>
</dbReference>
<comment type="subcellular location">
    <subcellularLocation>
        <location evidence="1">Nucleus</location>
    </subcellularLocation>
</comment>
<reference evidence="13 14" key="1">
    <citation type="journal article" date="2023" name="Proc. Natl. Acad. Sci. U.S.A.">
        <title>A global phylogenomic analysis of the shiitake genus Lentinula.</title>
        <authorList>
            <person name="Sierra-Patev S."/>
            <person name="Min B."/>
            <person name="Naranjo-Ortiz M."/>
            <person name="Looney B."/>
            <person name="Konkel Z."/>
            <person name="Slot J.C."/>
            <person name="Sakamoto Y."/>
            <person name="Steenwyk J.L."/>
            <person name="Rokas A."/>
            <person name="Carro J."/>
            <person name="Camarero S."/>
            <person name="Ferreira P."/>
            <person name="Molpeceres G."/>
            <person name="Ruiz-Duenas F.J."/>
            <person name="Serrano A."/>
            <person name="Henrissat B."/>
            <person name="Drula E."/>
            <person name="Hughes K.W."/>
            <person name="Mata J.L."/>
            <person name="Ishikawa N.K."/>
            <person name="Vargas-Isla R."/>
            <person name="Ushijima S."/>
            <person name="Smith C.A."/>
            <person name="Donoghue J."/>
            <person name="Ahrendt S."/>
            <person name="Andreopoulos W."/>
            <person name="He G."/>
            <person name="LaButti K."/>
            <person name="Lipzen A."/>
            <person name="Ng V."/>
            <person name="Riley R."/>
            <person name="Sandor L."/>
            <person name="Barry K."/>
            <person name="Martinez A.T."/>
            <person name="Xiao Y."/>
            <person name="Gibbons J.G."/>
            <person name="Terashima K."/>
            <person name="Grigoriev I.V."/>
            <person name="Hibbett D."/>
        </authorList>
    </citation>
    <scope>NUCLEOTIDE SEQUENCE [LARGE SCALE GENOMIC DNA]</scope>
    <source>
        <strain evidence="13 14">TFB7810</strain>
    </source>
</reference>
<evidence type="ECO:0000256" key="6">
    <source>
        <dbReference type="ARBA" id="ARBA00022840"/>
    </source>
</evidence>
<feature type="region of interest" description="Disordered" evidence="11">
    <location>
        <begin position="325"/>
        <end position="349"/>
    </location>
</feature>
<dbReference type="GO" id="GO:0006310">
    <property type="term" value="P:DNA recombination"/>
    <property type="evidence" value="ECO:0007669"/>
    <property type="project" value="UniProtKB-KW"/>
</dbReference>
<evidence type="ECO:0000313" key="13">
    <source>
        <dbReference type="EMBL" id="KAJ3748979.1"/>
    </source>
</evidence>
<name>A0A9W8U1T3_9AGAR</name>
<sequence length="826" mass="92473">MSSSKRRIDRPSTPTKSKRRKNTQSQLDSFFSNPRSPSQVKASSSKTIIAQDKEIIDVDLLDNEEASAPEHQSSALSLAPSSFKKNQNALHPVKFIQTGRQDGLAIVEQSAPRYASIDVDPMSYAPSTPFVSQSTDTPYSFLAHALATINSTRSRIAILNTLTNTFRTILVHHPHSLLPSLYLLSNTLSSPYSALELNIGPSVISQAIQQVSGLTPASLRKLYTSTGDPGDVAFMAKSTTRTLIPHPPLLANFVYKSLIKVASCKGPGATKEKQRIIEKLLVSAKGEETRFLVRTLSQNLRVGAVRTSLLTALARSVVLTPPVARKDSKLDGSPKELPPAQPIDTVSKKNMASSRDELLSKFRSAEQLIRKIYVQHPSYDHIVSALLEGGLDELQQRVPLTVGIPLYPALGSPIRSFGEIFERLNDMPFTAELKYDGQRAQIHALRQSDGCVDVRLFSRHLENMTSKYPDIIGLMEALFEKHTETESLILDSEIVAIDRETGSLKSFQALSGRARKDVSLDQVKISVGVFAFDLLYLNGEILLDHPFRYRRSLLRNRFPVFIPENQFLARFQHVDSCDSEEGQIRIQTFWERTVSRHDTEGLMIKLLDHEVRNEEGRKKPMSAVYDADKRTYSWMKLKKDYVSGLGDSLDLIPIGAWYGNGRKVNWWSPILLGIWDADRGHPVAVCKCMSGFSDAFYKTLSEQYSLEDPSKCSRNRLWECEMGGFKPDVYFKPDVVWEIRGADITISPVSIAARHLTSSARGLSLRFPRFIQVRNDKTISQASDASFLANIWRSQQGKLKEEQDDELIDVDMDSAGDYSEMDDIDV</sequence>
<dbReference type="InterPro" id="IPR012340">
    <property type="entry name" value="NA-bd_OB-fold"/>
</dbReference>
<dbReference type="InterPro" id="IPR036599">
    <property type="entry name" value="DNA_ligase_N_sf"/>
</dbReference>
<dbReference type="PANTHER" id="PTHR45674:SF9">
    <property type="entry name" value="DNA LIGASE 3"/>
    <property type="match status" value="1"/>
</dbReference>
<keyword evidence="9" id="KW-0233">DNA recombination</keyword>
<evidence type="ECO:0000259" key="12">
    <source>
        <dbReference type="PROSITE" id="PS50160"/>
    </source>
</evidence>
<dbReference type="Pfam" id="PF04679">
    <property type="entry name" value="DNA_ligase_A_C"/>
    <property type="match status" value="1"/>
</dbReference>
<evidence type="ECO:0000313" key="14">
    <source>
        <dbReference type="Proteomes" id="UP001142393"/>
    </source>
</evidence>
<evidence type="ECO:0000256" key="10">
    <source>
        <dbReference type="RuleBase" id="RU004196"/>
    </source>
</evidence>
<dbReference type="PROSITE" id="PS50160">
    <property type="entry name" value="DNA_LIGASE_A3"/>
    <property type="match status" value="1"/>
</dbReference>
<keyword evidence="9" id="KW-0227">DNA damage</keyword>
<dbReference type="InterPro" id="IPR000977">
    <property type="entry name" value="DNA_ligase_ATP-dep"/>
</dbReference>
<keyword evidence="7" id="KW-0539">Nucleus</keyword>
<comment type="catalytic activity">
    <reaction evidence="8 9">
        <text>ATP + (deoxyribonucleotide)n-3'-hydroxyl + 5'-phospho-(deoxyribonucleotide)m = (deoxyribonucleotide)n+m + AMP + diphosphate.</text>
        <dbReference type="EC" id="6.5.1.1"/>
    </reaction>
</comment>
<feature type="region of interest" description="Disordered" evidence="11">
    <location>
        <begin position="800"/>
        <end position="826"/>
    </location>
</feature>
<feature type="compositionally biased region" description="Acidic residues" evidence="11">
    <location>
        <begin position="802"/>
        <end position="826"/>
    </location>
</feature>
<dbReference type="Proteomes" id="UP001142393">
    <property type="component" value="Unassembled WGS sequence"/>
</dbReference>
<dbReference type="InterPro" id="IPR016059">
    <property type="entry name" value="DNA_ligase_ATP-dep_CS"/>
</dbReference>
<dbReference type="Gene3D" id="1.10.3260.10">
    <property type="entry name" value="DNA ligase, ATP-dependent, N-terminal domain"/>
    <property type="match status" value="1"/>
</dbReference>
<dbReference type="GO" id="GO:0006281">
    <property type="term" value="P:DNA repair"/>
    <property type="evidence" value="ECO:0007669"/>
    <property type="project" value="UniProtKB-KW"/>
</dbReference>
<feature type="region of interest" description="Disordered" evidence="11">
    <location>
        <begin position="1"/>
        <end position="46"/>
    </location>
</feature>
<keyword evidence="14" id="KW-1185">Reference proteome</keyword>
<dbReference type="GO" id="GO:0005634">
    <property type="term" value="C:nucleus"/>
    <property type="evidence" value="ECO:0007669"/>
    <property type="project" value="UniProtKB-SubCell"/>
</dbReference>
<evidence type="ECO:0000256" key="11">
    <source>
        <dbReference type="SAM" id="MobiDB-lite"/>
    </source>
</evidence>
<dbReference type="NCBIfam" id="TIGR00574">
    <property type="entry name" value="dnl1"/>
    <property type="match status" value="1"/>
</dbReference>
<keyword evidence="3 9" id="KW-0436">Ligase</keyword>
<evidence type="ECO:0000256" key="7">
    <source>
        <dbReference type="ARBA" id="ARBA00023242"/>
    </source>
</evidence>
<feature type="compositionally biased region" description="Basic and acidic residues" evidence="11">
    <location>
        <begin position="325"/>
        <end position="334"/>
    </location>
</feature>
<dbReference type="AlphaFoldDB" id="A0A9W8U1T3"/>
<dbReference type="Gene3D" id="2.40.50.140">
    <property type="entry name" value="Nucleic acid-binding proteins"/>
    <property type="match status" value="1"/>
</dbReference>
<dbReference type="FunFam" id="3.30.470.30:FF:000002">
    <property type="entry name" value="DNA ligase"/>
    <property type="match status" value="1"/>
</dbReference>
<keyword evidence="6 9" id="KW-0067">ATP-binding</keyword>
<evidence type="ECO:0000256" key="2">
    <source>
        <dbReference type="ARBA" id="ARBA00007572"/>
    </source>
</evidence>
<proteinExistence type="inferred from homology"/>
<dbReference type="Pfam" id="PF01068">
    <property type="entry name" value="DNA_ligase_A_M"/>
    <property type="match status" value="1"/>
</dbReference>
<dbReference type="GO" id="GO:0003677">
    <property type="term" value="F:DNA binding"/>
    <property type="evidence" value="ECO:0007669"/>
    <property type="project" value="InterPro"/>
</dbReference>
<dbReference type="InterPro" id="IPR012309">
    <property type="entry name" value="DNA_ligase_ATP-dep_C"/>
</dbReference>
<dbReference type="Gene3D" id="3.30.470.30">
    <property type="entry name" value="DNA ligase/mRNA capping enzyme"/>
    <property type="match status" value="1"/>
</dbReference>
<evidence type="ECO:0000256" key="9">
    <source>
        <dbReference type="RuleBase" id="RU000617"/>
    </source>
</evidence>
<dbReference type="GO" id="GO:0006273">
    <property type="term" value="P:lagging strand elongation"/>
    <property type="evidence" value="ECO:0007669"/>
    <property type="project" value="TreeGrafter"/>
</dbReference>
<dbReference type="GO" id="GO:0071897">
    <property type="term" value="P:DNA biosynthetic process"/>
    <property type="evidence" value="ECO:0007669"/>
    <property type="project" value="InterPro"/>
</dbReference>
<dbReference type="PROSITE" id="PS00697">
    <property type="entry name" value="DNA_LIGASE_A1"/>
    <property type="match status" value="1"/>
</dbReference>
<evidence type="ECO:0000256" key="1">
    <source>
        <dbReference type="ARBA" id="ARBA00004123"/>
    </source>
</evidence>
<dbReference type="SUPFAM" id="SSF56091">
    <property type="entry name" value="DNA ligase/mRNA capping enzyme, catalytic domain"/>
    <property type="match status" value="1"/>
</dbReference>
<evidence type="ECO:0000256" key="5">
    <source>
        <dbReference type="ARBA" id="ARBA00022741"/>
    </source>
</evidence>
<dbReference type="PANTHER" id="PTHR45674">
    <property type="entry name" value="DNA LIGASE 1/3 FAMILY MEMBER"/>
    <property type="match status" value="1"/>
</dbReference>
<evidence type="ECO:0000256" key="3">
    <source>
        <dbReference type="ARBA" id="ARBA00022598"/>
    </source>
</evidence>
<accession>A0A9W8U1T3</accession>
<feature type="compositionally biased region" description="Polar residues" evidence="11">
    <location>
        <begin position="23"/>
        <end position="46"/>
    </location>
</feature>
<dbReference type="InterPro" id="IPR050191">
    <property type="entry name" value="ATP-dep_DNA_ligase"/>
</dbReference>
<keyword evidence="5 9" id="KW-0547">Nucleotide-binding</keyword>
<gene>
    <name evidence="13" type="ORF">DFH05DRAFT_1475040</name>
</gene>
<dbReference type="InterPro" id="IPR012310">
    <property type="entry name" value="DNA_ligase_ATP-dep_cent"/>
</dbReference>
<dbReference type="SUPFAM" id="SSF50249">
    <property type="entry name" value="Nucleic acid-binding proteins"/>
    <property type="match status" value="1"/>
</dbReference>
<dbReference type="GO" id="GO:0005524">
    <property type="term" value="F:ATP binding"/>
    <property type="evidence" value="ECO:0007669"/>
    <property type="project" value="UniProtKB-KW"/>
</dbReference>
<dbReference type="CDD" id="cd07900">
    <property type="entry name" value="Adenylation_DNA_ligase_I_Euk"/>
    <property type="match status" value="1"/>
</dbReference>
<dbReference type="SUPFAM" id="SSF117018">
    <property type="entry name" value="ATP-dependent DNA ligase DNA-binding domain"/>
    <property type="match status" value="1"/>
</dbReference>
<dbReference type="EMBL" id="JANVFU010000002">
    <property type="protein sequence ID" value="KAJ3748979.1"/>
    <property type="molecule type" value="Genomic_DNA"/>
</dbReference>
<evidence type="ECO:0000256" key="8">
    <source>
        <dbReference type="ARBA" id="ARBA00034003"/>
    </source>
</evidence>
<protein>
    <recommendedName>
        <fullName evidence="9">DNA ligase</fullName>
        <ecNumber evidence="9">6.5.1.1</ecNumber>
    </recommendedName>
</protein>
<keyword evidence="4" id="KW-0235">DNA replication</keyword>
<dbReference type="InterPro" id="IPR012308">
    <property type="entry name" value="DNA_ligase_ATP-dep_N"/>
</dbReference>
<feature type="domain" description="ATP-dependent DNA ligase family profile" evidence="12">
    <location>
        <begin position="520"/>
        <end position="676"/>
    </location>
</feature>
<evidence type="ECO:0000256" key="4">
    <source>
        <dbReference type="ARBA" id="ARBA00022705"/>
    </source>
</evidence>
<dbReference type="Pfam" id="PF04675">
    <property type="entry name" value="DNA_ligase_A_N"/>
    <property type="match status" value="1"/>
</dbReference>
<comment type="caution">
    <text evidence="13">The sequence shown here is derived from an EMBL/GenBank/DDBJ whole genome shotgun (WGS) entry which is preliminary data.</text>
</comment>